<organism evidence="2 3">
    <name type="scientific">Coprinellus micaceus</name>
    <name type="common">Glistening ink-cap mushroom</name>
    <name type="synonym">Coprinus micaceus</name>
    <dbReference type="NCBI Taxonomy" id="71717"/>
    <lineage>
        <taxon>Eukaryota</taxon>
        <taxon>Fungi</taxon>
        <taxon>Dikarya</taxon>
        <taxon>Basidiomycota</taxon>
        <taxon>Agaricomycotina</taxon>
        <taxon>Agaricomycetes</taxon>
        <taxon>Agaricomycetidae</taxon>
        <taxon>Agaricales</taxon>
        <taxon>Agaricineae</taxon>
        <taxon>Psathyrellaceae</taxon>
        <taxon>Coprinellus</taxon>
    </lineage>
</organism>
<dbReference type="Proteomes" id="UP000298030">
    <property type="component" value="Unassembled WGS sequence"/>
</dbReference>
<keyword evidence="3" id="KW-1185">Reference proteome</keyword>
<feature type="region of interest" description="Disordered" evidence="1">
    <location>
        <begin position="22"/>
        <end position="41"/>
    </location>
</feature>
<feature type="region of interest" description="Disordered" evidence="1">
    <location>
        <begin position="73"/>
        <end position="119"/>
    </location>
</feature>
<feature type="compositionally biased region" description="Pro residues" evidence="1">
    <location>
        <begin position="29"/>
        <end position="40"/>
    </location>
</feature>
<reference evidence="2 3" key="1">
    <citation type="journal article" date="2019" name="Nat. Ecol. Evol.">
        <title>Megaphylogeny resolves global patterns of mushroom evolution.</title>
        <authorList>
            <person name="Varga T."/>
            <person name="Krizsan K."/>
            <person name="Foldi C."/>
            <person name="Dima B."/>
            <person name="Sanchez-Garcia M."/>
            <person name="Sanchez-Ramirez S."/>
            <person name="Szollosi G.J."/>
            <person name="Szarkandi J.G."/>
            <person name="Papp V."/>
            <person name="Albert L."/>
            <person name="Andreopoulos W."/>
            <person name="Angelini C."/>
            <person name="Antonin V."/>
            <person name="Barry K.W."/>
            <person name="Bougher N.L."/>
            <person name="Buchanan P."/>
            <person name="Buyck B."/>
            <person name="Bense V."/>
            <person name="Catcheside P."/>
            <person name="Chovatia M."/>
            <person name="Cooper J."/>
            <person name="Damon W."/>
            <person name="Desjardin D."/>
            <person name="Finy P."/>
            <person name="Geml J."/>
            <person name="Haridas S."/>
            <person name="Hughes K."/>
            <person name="Justo A."/>
            <person name="Karasinski D."/>
            <person name="Kautmanova I."/>
            <person name="Kiss B."/>
            <person name="Kocsube S."/>
            <person name="Kotiranta H."/>
            <person name="LaButti K.M."/>
            <person name="Lechner B.E."/>
            <person name="Liimatainen K."/>
            <person name="Lipzen A."/>
            <person name="Lukacs Z."/>
            <person name="Mihaltcheva S."/>
            <person name="Morgado L.N."/>
            <person name="Niskanen T."/>
            <person name="Noordeloos M.E."/>
            <person name="Ohm R.A."/>
            <person name="Ortiz-Santana B."/>
            <person name="Ovrebo C."/>
            <person name="Racz N."/>
            <person name="Riley R."/>
            <person name="Savchenko A."/>
            <person name="Shiryaev A."/>
            <person name="Soop K."/>
            <person name="Spirin V."/>
            <person name="Szebenyi C."/>
            <person name="Tomsovsky M."/>
            <person name="Tulloss R.E."/>
            <person name="Uehling J."/>
            <person name="Grigoriev I.V."/>
            <person name="Vagvolgyi C."/>
            <person name="Papp T."/>
            <person name="Martin F.M."/>
            <person name="Miettinen O."/>
            <person name="Hibbett D.S."/>
            <person name="Nagy L.G."/>
        </authorList>
    </citation>
    <scope>NUCLEOTIDE SEQUENCE [LARGE SCALE GENOMIC DNA]</scope>
    <source>
        <strain evidence="2 3">FP101781</strain>
    </source>
</reference>
<accession>A0A4Y7TCG3</accession>
<comment type="caution">
    <text evidence="2">The sequence shown here is derived from an EMBL/GenBank/DDBJ whole genome shotgun (WGS) entry which is preliminary data.</text>
</comment>
<evidence type="ECO:0000313" key="3">
    <source>
        <dbReference type="Proteomes" id="UP000298030"/>
    </source>
</evidence>
<sequence>MRIISPRTVSRTARALRETEREQLALLPTPQPRAPTPLLVPEPRIDTAGLAQVASRVYQKGAVWTFIPYPCLPSPPPHLNTSPALRESKRDSESESSESSPPPLLPPNHSNLAVVRPPC</sequence>
<gene>
    <name evidence="2" type="ORF">FA13DRAFT_1732507</name>
</gene>
<protein>
    <submittedName>
        <fullName evidence="2">Uncharacterized protein</fullName>
    </submittedName>
</protein>
<proteinExistence type="predicted"/>
<evidence type="ECO:0000313" key="2">
    <source>
        <dbReference type="EMBL" id="TEB31644.1"/>
    </source>
</evidence>
<dbReference type="AlphaFoldDB" id="A0A4Y7TCG3"/>
<dbReference type="EMBL" id="QPFP01000018">
    <property type="protein sequence ID" value="TEB31644.1"/>
    <property type="molecule type" value="Genomic_DNA"/>
</dbReference>
<evidence type="ECO:0000256" key="1">
    <source>
        <dbReference type="SAM" id="MobiDB-lite"/>
    </source>
</evidence>
<name>A0A4Y7TCG3_COPMI</name>